<dbReference type="SMART" id="SM00729">
    <property type="entry name" value="Elp3"/>
    <property type="match status" value="1"/>
</dbReference>
<dbReference type="SFLD" id="SFLDG01067">
    <property type="entry name" value="SPASM/twitch_domain_containing"/>
    <property type="match status" value="1"/>
</dbReference>
<evidence type="ECO:0000259" key="7">
    <source>
        <dbReference type="PROSITE" id="PS51918"/>
    </source>
</evidence>
<accession>W4V358</accession>
<evidence type="ECO:0000256" key="2">
    <source>
        <dbReference type="ARBA" id="ARBA00022485"/>
    </source>
</evidence>
<evidence type="ECO:0000256" key="6">
    <source>
        <dbReference type="ARBA" id="ARBA00023014"/>
    </source>
</evidence>
<keyword evidence="3" id="KW-0949">S-adenosyl-L-methionine</keyword>
<dbReference type="InterPro" id="IPR006638">
    <property type="entry name" value="Elp3/MiaA/NifB-like_rSAM"/>
</dbReference>
<keyword evidence="9" id="KW-1185">Reference proteome</keyword>
<sequence>MHPLKLTEKMPKAVSLEVTTSCPLNCSYCYRKKDANSTMTFEKFLELKERLVKIPELSRITFCGIGEALLCKDFYEIIHNLKEYRISVVTSGMILIDYEKLNKFKNVDLLIFSIDATTESLMKKICGEAYNFKNLIKNLEELKSYNKKMRFEGVCINSVMNCTINEHNIEEMPKLIDMAAEHKFVSVHYSLPWGREQFVRDNMEKLKQNFALARLKAKKYHIFVEDLFDSYCCVMLDRILSYINIKGEVFPCGYALYKNYKIGNIFSENVEDMWNSKENQDFKLGNFCRECSLIKMNEISREGEVMYE</sequence>
<name>W4V358_9FIRM</name>
<keyword evidence="2" id="KW-0004">4Fe-4S</keyword>
<evidence type="ECO:0000256" key="3">
    <source>
        <dbReference type="ARBA" id="ARBA00022691"/>
    </source>
</evidence>
<dbReference type="EMBL" id="BAVR01000008">
    <property type="protein sequence ID" value="GAE87557.1"/>
    <property type="molecule type" value="Genomic_DNA"/>
</dbReference>
<dbReference type="PROSITE" id="PS51918">
    <property type="entry name" value="RADICAL_SAM"/>
    <property type="match status" value="1"/>
</dbReference>
<dbReference type="AlphaFoldDB" id="W4V358"/>
<dbReference type="GO" id="GO:0051539">
    <property type="term" value="F:4 iron, 4 sulfur cluster binding"/>
    <property type="evidence" value="ECO:0007669"/>
    <property type="project" value="UniProtKB-KW"/>
</dbReference>
<feature type="domain" description="Radical SAM core" evidence="7">
    <location>
        <begin position="8"/>
        <end position="225"/>
    </location>
</feature>
<dbReference type="SFLD" id="SFLDS00029">
    <property type="entry name" value="Radical_SAM"/>
    <property type="match status" value="1"/>
</dbReference>
<dbReference type="PANTHER" id="PTHR11228">
    <property type="entry name" value="RADICAL SAM DOMAIN PROTEIN"/>
    <property type="match status" value="1"/>
</dbReference>
<dbReference type="SFLD" id="SFLDG01387">
    <property type="entry name" value="BtrN-like_SPASM_domain_contain"/>
    <property type="match status" value="1"/>
</dbReference>
<dbReference type="SUPFAM" id="SSF102114">
    <property type="entry name" value="Radical SAM enzymes"/>
    <property type="match status" value="1"/>
</dbReference>
<evidence type="ECO:0000313" key="8">
    <source>
        <dbReference type="EMBL" id="GAE87557.1"/>
    </source>
</evidence>
<dbReference type="Gene3D" id="3.20.20.70">
    <property type="entry name" value="Aldolase class I"/>
    <property type="match status" value="1"/>
</dbReference>
<dbReference type="CDD" id="cd01335">
    <property type="entry name" value="Radical_SAM"/>
    <property type="match status" value="1"/>
</dbReference>
<comment type="caution">
    <text evidence="8">The sequence shown here is derived from an EMBL/GenBank/DDBJ whole genome shotgun (WGS) entry which is preliminary data.</text>
</comment>
<evidence type="ECO:0000256" key="5">
    <source>
        <dbReference type="ARBA" id="ARBA00023004"/>
    </source>
</evidence>
<dbReference type="Proteomes" id="UP000019109">
    <property type="component" value="Unassembled WGS sequence"/>
</dbReference>
<dbReference type="Pfam" id="PF13186">
    <property type="entry name" value="SPASM"/>
    <property type="match status" value="1"/>
</dbReference>
<comment type="cofactor">
    <cofactor evidence="1">
        <name>[4Fe-4S] cluster</name>
        <dbReference type="ChEBI" id="CHEBI:49883"/>
    </cofactor>
</comment>
<keyword evidence="5" id="KW-0408">Iron</keyword>
<evidence type="ECO:0000256" key="4">
    <source>
        <dbReference type="ARBA" id="ARBA00022723"/>
    </source>
</evidence>
<keyword evidence="4" id="KW-0479">Metal-binding</keyword>
<dbReference type="InterPro" id="IPR050377">
    <property type="entry name" value="Radical_SAM_PqqE_MftC-like"/>
</dbReference>
<dbReference type="GO" id="GO:0046872">
    <property type="term" value="F:metal ion binding"/>
    <property type="evidence" value="ECO:0007669"/>
    <property type="project" value="UniProtKB-KW"/>
</dbReference>
<dbReference type="InterPro" id="IPR058240">
    <property type="entry name" value="rSAM_sf"/>
</dbReference>
<dbReference type="InterPro" id="IPR007197">
    <property type="entry name" value="rSAM"/>
</dbReference>
<dbReference type="GO" id="GO:0032324">
    <property type="term" value="P:molybdopterin cofactor biosynthetic process"/>
    <property type="evidence" value="ECO:0007669"/>
    <property type="project" value="UniProtKB-ARBA"/>
</dbReference>
<dbReference type="PROSITE" id="PS01305">
    <property type="entry name" value="MOAA_NIFB_PQQE"/>
    <property type="match status" value="1"/>
</dbReference>
<dbReference type="STRING" id="1294263.JCM21531_935"/>
<reference evidence="8" key="1">
    <citation type="journal article" date="2014" name="Genome Announc.">
        <title>Draft Genome Sequence of Clostridium straminisolvens Strain JCM 21531T, Isolated from a Cellulose-Degrading Bacterial Community.</title>
        <authorList>
            <person name="Yuki M."/>
            <person name="Oshima K."/>
            <person name="Suda W."/>
            <person name="Sakamoto M."/>
            <person name="Kitamura K."/>
            <person name="Iida T."/>
            <person name="Hattori M."/>
            <person name="Ohkuma M."/>
        </authorList>
    </citation>
    <scope>NUCLEOTIDE SEQUENCE [LARGE SCALE GENOMIC DNA]</scope>
    <source>
        <strain evidence="8">JCM 21531</strain>
    </source>
</reference>
<dbReference type="CDD" id="cd21109">
    <property type="entry name" value="SPASM"/>
    <property type="match status" value="1"/>
</dbReference>
<proteinExistence type="predicted"/>
<evidence type="ECO:0000313" key="9">
    <source>
        <dbReference type="Proteomes" id="UP000019109"/>
    </source>
</evidence>
<evidence type="ECO:0000256" key="1">
    <source>
        <dbReference type="ARBA" id="ARBA00001966"/>
    </source>
</evidence>
<gene>
    <name evidence="8" type="ORF">JCM21531_935</name>
</gene>
<dbReference type="InterPro" id="IPR013785">
    <property type="entry name" value="Aldolase_TIM"/>
</dbReference>
<organism evidence="8 9">
    <name type="scientific">Acetivibrio straminisolvens JCM 21531</name>
    <dbReference type="NCBI Taxonomy" id="1294263"/>
    <lineage>
        <taxon>Bacteria</taxon>
        <taxon>Bacillati</taxon>
        <taxon>Bacillota</taxon>
        <taxon>Clostridia</taxon>
        <taxon>Eubacteriales</taxon>
        <taxon>Oscillospiraceae</taxon>
        <taxon>Acetivibrio</taxon>
    </lineage>
</organism>
<dbReference type="InterPro" id="IPR023885">
    <property type="entry name" value="4Fe4S-binding_SPASM_dom"/>
</dbReference>
<dbReference type="InterPro" id="IPR000385">
    <property type="entry name" value="MoaA_NifB_PqqE_Fe-S-bd_CS"/>
</dbReference>
<dbReference type="GO" id="GO:0003824">
    <property type="term" value="F:catalytic activity"/>
    <property type="evidence" value="ECO:0007669"/>
    <property type="project" value="InterPro"/>
</dbReference>
<keyword evidence="6" id="KW-0411">Iron-sulfur</keyword>
<protein>
    <recommendedName>
        <fullName evidence="7">Radical SAM core domain-containing protein</fullName>
    </recommendedName>
</protein>
<dbReference type="InterPro" id="IPR034391">
    <property type="entry name" value="AdoMet-like_SPASM_containing"/>
</dbReference>
<dbReference type="Pfam" id="PF04055">
    <property type="entry name" value="Radical_SAM"/>
    <property type="match status" value="1"/>
</dbReference>
<dbReference type="PANTHER" id="PTHR11228:SF35">
    <property type="entry name" value="MOLYBDENUM COFACTOR BIOSYNTHESIS PROTEIN A-RELATED"/>
    <property type="match status" value="1"/>
</dbReference>